<dbReference type="EMBL" id="MAVT02001031">
    <property type="protein sequence ID" value="POS72303.1"/>
    <property type="molecule type" value="Genomic_DNA"/>
</dbReference>
<dbReference type="InterPro" id="IPR000073">
    <property type="entry name" value="AB_hydrolase_1"/>
</dbReference>
<dbReference type="InterPro" id="IPR029058">
    <property type="entry name" value="AB_hydrolase_fold"/>
</dbReference>
<evidence type="ECO:0000313" key="3">
    <source>
        <dbReference type="Proteomes" id="UP000094444"/>
    </source>
</evidence>
<dbReference type="STRING" id="158607.A0A2P5HPV7"/>
<dbReference type="AlphaFoldDB" id="A0A2P5HPV7"/>
<dbReference type="SUPFAM" id="SSF53474">
    <property type="entry name" value="alpha/beta-Hydrolases"/>
    <property type="match status" value="1"/>
</dbReference>
<gene>
    <name evidence="2" type="ORF">DHEL01_v209304</name>
</gene>
<dbReference type="PANTHER" id="PTHR37017">
    <property type="entry name" value="AB HYDROLASE-1 DOMAIN-CONTAINING PROTEIN-RELATED"/>
    <property type="match status" value="1"/>
</dbReference>
<dbReference type="OrthoDB" id="408373at2759"/>
<name>A0A2P5HPV7_DIAHE</name>
<keyword evidence="3" id="KW-1185">Reference proteome</keyword>
<proteinExistence type="predicted"/>
<dbReference type="Pfam" id="PF12697">
    <property type="entry name" value="Abhydrolase_6"/>
    <property type="match status" value="1"/>
</dbReference>
<comment type="caution">
    <text evidence="2">The sequence shown here is derived from an EMBL/GenBank/DDBJ whole genome shotgun (WGS) entry which is preliminary data.</text>
</comment>
<evidence type="ECO:0000313" key="2">
    <source>
        <dbReference type="EMBL" id="POS72303.1"/>
    </source>
</evidence>
<dbReference type="InterPro" id="IPR052897">
    <property type="entry name" value="Sec-Metab_Biosynth_Hydrolase"/>
</dbReference>
<evidence type="ECO:0000259" key="1">
    <source>
        <dbReference type="Pfam" id="PF12697"/>
    </source>
</evidence>
<dbReference type="InParanoid" id="A0A2P5HPV7"/>
<accession>A0A2P5HPV7</accession>
<dbReference type="PANTHER" id="PTHR37017:SF11">
    <property type="entry name" value="ESTERASE_LIPASE_THIOESTERASE DOMAIN-CONTAINING PROTEIN"/>
    <property type="match status" value="1"/>
</dbReference>
<organism evidence="2 3">
    <name type="scientific">Diaporthe helianthi</name>
    <dbReference type="NCBI Taxonomy" id="158607"/>
    <lineage>
        <taxon>Eukaryota</taxon>
        <taxon>Fungi</taxon>
        <taxon>Dikarya</taxon>
        <taxon>Ascomycota</taxon>
        <taxon>Pezizomycotina</taxon>
        <taxon>Sordariomycetes</taxon>
        <taxon>Sordariomycetidae</taxon>
        <taxon>Diaporthales</taxon>
        <taxon>Diaporthaceae</taxon>
        <taxon>Diaporthe</taxon>
    </lineage>
</organism>
<dbReference type="Proteomes" id="UP000094444">
    <property type="component" value="Unassembled WGS sequence"/>
</dbReference>
<sequence>MDRKRANDAVLLVTGAWHVPNHYRKLIDSLESRDIRTICPTLPTNNNAVPPNKTFEDDVQLIRGLAASEAAKGTRLTVVAHSYGGAVSTAALGELAFPMDSGGGGGGDTVKGGVVDLLYVTTCPPSEGQSMASMFGGVLPPMFHPQPDGTLQMDNPEYFFYNDLPPDEVKKAVGMLVAHQVDAQFAPVNCAPGMAAFRTIPTSYLVCEGDTAMLPQFQEMAVEKLRGEGVDVRVFRCSGGHNAFMSVPGEVTEVVLKVLKSRRGLQA</sequence>
<reference evidence="2" key="1">
    <citation type="submission" date="2017-09" db="EMBL/GenBank/DDBJ databases">
        <title>Polyketide synthases of a Diaporthe helianthi virulent isolate.</title>
        <authorList>
            <person name="Baroncelli R."/>
        </authorList>
    </citation>
    <scope>NUCLEOTIDE SEQUENCE [LARGE SCALE GENOMIC DNA]</scope>
    <source>
        <strain evidence="2">7/96</strain>
    </source>
</reference>
<feature type="domain" description="AB hydrolase-1" evidence="1">
    <location>
        <begin position="10"/>
        <end position="252"/>
    </location>
</feature>
<protein>
    <recommendedName>
        <fullName evidence="1">AB hydrolase-1 domain-containing protein</fullName>
    </recommendedName>
</protein>
<dbReference type="Gene3D" id="3.40.50.1820">
    <property type="entry name" value="alpha/beta hydrolase"/>
    <property type="match status" value="1"/>
</dbReference>